<protein>
    <submittedName>
        <fullName evidence="1">Uncharacterized protein</fullName>
    </submittedName>
</protein>
<sequence>MSRSMMWTRSSPSRAWKMAWFAVKCENFTSGETEFACAKYAPTRSGEVPNGDESSAISGRRSLAKSRLSMATHSAHWRRRPRSLRPMDSAIEGLLVLAGEVGSLEGWLVGWGIGVGVCVGGALSFHGVRVRSAWGSRDQALKHDRCGARENRKLWRKLLGEK</sequence>
<dbReference type="AlphaFoldDB" id="A0A371H2V2"/>
<organism evidence="1 2">
    <name type="scientific">Mucuna pruriens</name>
    <name type="common">Velvet bean</name>
    <name type="synonym">Dolichos pruriens</name>
    <dbReference type="NCBI Taxonomy" id="157652"/>
    <lineage>
        <taxon>Eukaryota</taxon>
        <taxon>Viridiplantae</taxon>
        <taxon>Streptophyta</taxon>
        <taxon>Embryophyta</taxon>
        <taxon>Tracheophyta</taxon>
        <taxon>Spermatophyta</taxon>
        <taxon>Magnoliopsida</taxon>
        <taxon>eudicotyledons</taxon>
        <taxon>Gunneridae</taxon>
        <taxon>Pentapetalae</taxon>
        <taxon>rosids</taxon>
        <taxon>fabids</taxon>
        <taxon>Fabales</taxon>
        <taxon>Fabaceae</taxon>
        <taxon>Papilionoideae</taxon>
        <taxon>50 kb inversion clade</taxon>
        <taxon>NPAAA clade</taxon>
        <taxon>indigoferoid/millettioid clade</taxon>
        <taxon>Phaseoleae</taxon>
        <taxon>Mucuna</taxon>
    </lineage>
</organism>
<feature type="non-terminal residue" evidence="1">
    <location>
        <position position="1"/>
    </location>
</feature>
<comment type="caution">
    <text evidence="1">The sequence shown here is derived from an EMBL/GenBank/DDBJ whole genome shotgun (WGS) entry which is preliminary data.</text>
</comment>
<dbReference type="Proteomes" id="UP000257109">
    <property type="component" value="Unassembled WGS sequence"/>
</dbReference>
<reference evidence="1" key="1">
    <citation type="submission" date="2018-05" db="EMBL/GenBank/DDBJ databases">
        <title>Draft genome of Mucuna pruriens seed.</title>
        <authorList>
            <person name="Nnadi N.E."/>
            <person name="Vos R."/>
            <person name="Hasami M.H."/>
            <person name="Devisetty U.K."/>
            <person name="Aguiy J.C."/>
        </authorList>
    </citation>
    <scope>NUCLEOTIDE SEQUENCE [LARGE SCALE GENOMIC DNA]</scope>
    <source>
        <strain evidence="1">JCA_2017</strain>
    </source>
</reference>
<evidence type="ECO:0000313" key="2">
    <source>
        <dbReference type="Proteomes" id="UP000257109"/>
    </source>
</evidence>
<keyword evidence="2" id="KW-1185">Reference proteome</keyword>
<accession>A0A371H2V2</accession>
<evidence type="ECO:0000313" key="1">
    <source>
        <dbReference type="EMBL" id="RDX96996.1"/>
    </source>
</evidence>
<name>A0A371H2V2_MUCPR</name>
<proteinExistence type="predicted"/>
<dbReference type="EMBL" id="QJKJ01003758">
    <property type="protein sequence ID" value="RDX96996.1"/>
    <property type="molecule type" value="Genomic_DNA"/>
</dbReference>
<gene>
    <name evidence="1" type="ORF">CR513_20291</name>
</gene>